<accession>A0A8T3CAD4</accession>
<keyword evidence="3" id="KW-1185">Reference proteome</keyword>
<evidence type="ECO:0008006" key="4">
    <source>
        <dbReference type="Google" id="ProtNLM"/>
    </source>
</evidence>
<gene>
    <name evidence="2" type="ORF">KFK09_001455</name>
</gene>
<organism evidence="2 3">
    <name type="scientific">Dendrobium nobile</name>
    <name type="common">Orchid</name>
    <dbReference type="NCBI Taxonomy" id="94219"/>
    <lineage>
        <taxon>Eukaryota</taxon>
        <taxon>Viridiplantae</taxon>
        <taxon>Streptophyta</taxon>
        <taxon>Embryophyta</taxon>
        <taxon>Tracheophyta</taxon>
        <taxon>Spermatophyta</taxon>
        <taxon>Magnoliopsida</taxon>
        <taxon>Liliopsida</taxon>
        <taxon>Asparagales</taxon>
        <taxon>Orchidaceae</taxon>
        <taxon>Epidendroideae</taxon>
        <taxon>Malaxideae</taxon>
        <taxon>Dendrobiinae</taxon>
        <taxon>Dendrobium</taxon>
    </lineage>
</organism>
<reference evidence="2" key="1">
    <citation type="journal article" date="2022" name="Front. Genet.">
        <title>Chromosome-Scale Assembly of the Dendrobium nobile Genome Provides Insights Into the Molecular Mechanism of the Biosynthesis of the Medicinal Active Ingredient of Dendrobium.</title>
        <authorList>
            <person name="Xu Q."/>
            <person name="Niu S.-C."/>
            <person name="Li K.-L."/>
            <person name="Zheng P.-J."/>
            <person name="Zhang X.-J."/>
            <person name="Jia Y."/>
            <person name="Liu Y."/>
            <person name="Niu Y.-X."/>
            <person name="Yu L.-H."/>
            <person name="Chen D.-F."/>
            <person name="Zhang G.-Q."/>
        </authorList>
    </citation>
    <scope>NUCLEOTIDE SEQUENCE</scope>
    <source>
        <tissue evidence="2">Leaf</tissue>
    </source>
</reference>
<comment type="caution">
    <text evidence="2">The sequence shown here is derived from an EMBL/GenBank/DDBJ whole genome shotgun (WGS) entry which is preliminary data.</text>
</comment>
<protein>
    <recommendedName>
        <fullName evidence="4">Secreted protein</fullName>
    </recommendedName>
</protein>
<dbReference type="AlphaFoldDB" id="A0A8T3CAD4"/>
<dbReference type="EMBL" id="JAGYWB010000002">
    <property type="protein sequence ID" value="KAI0528911.1"/>
    <property type="molecule type" value="Genomic_DNA"/>
</dbReference>
<feature type="chain" id="PRO_5035789478" description="Secreted protein" evidence="1">
    <location>
        <begin position="21"/>
        <end position="136"/>
    </location>
</feature>
<evidence type="ECO:0000313" key="3">
    <source>
        <dbReference type="Proteomes" id="UP000829196"/>
    </source>
</evidence>
<evidence type="ECO:0000313" key="2">
    <source>
        <dbReference type="EMBL" id="KAI0528911.1"/>
    </source>
</evidence>
<proteinExistence type="predicted"/>
<dbReference type="Proteomes" id="UP000829196">
    <property type="component" value="Unassembled WGS sequence"/>
</dbReference>
<sequence>MGEVLLLPWLYLLLNCAARGHNVRILPGCFWTDQISAPHGDLHQRTVDSTDNEESLTVRLKRFRVPARPENEPTSVPWLFGLLGKQPRRKASGIEGESYEGKGWGRGLRYPNKNIRSASVWAAAEACARATHVESP</sequence>
<evidence type="ECO:0000256" key="1">
    <source>
        <dbReference type="SAM" id="SignalP"/>
    </source>
</evidence>
<name>A0A8T3CAD4_DENNO</name>
<keyword evidence="1" id="KW-0732">Signal</keyword>
<feature type="signal peptide" evidence="1">
    <location>
        <begin position="1"/>
        <end position="20"/>
    </location>
</feature>